<sequence>MKVQKYYYFSLVSLLSWSRILIFPPRRAATTTSTSDTIVKSPNCDATCGNVKVPYHFGIDDRNCKDEDFLLSCIRSSPDSPPKLTIGNRIEVHNIHVENATMSVFIYNAYDCYDKQGHMVDRLDQDVTLGTNGPFTFSDAHNKLVIFGCDTMVFVSDAEEQRFGSGCISLCSENVDMAKESSCSGFGCSQTSVPKHLKTLEITLFSATKSNHTDVWEFNPCGFAFLVDQRSFDVSKMRLDYKPSQAEMISSSVLLDWAVGNETCDEALENTSSYVCGHNTDCYYSINGRGYQCRCSK</sequence>
<dbReference type="Proteomes" id="UP000237105">
    <property type="component" value="Unassembled WGS sequence"/>
</dbReference>
<reference evidence="5" key="1">
    <citation type="submission" date="2016-06" db="EMBL/GenBank/DDBJ databases">
        <title>Parallel loss of symbiosis genes in relatives of nitrogen-fixing non-legume Parasponia.</title>
        <authorList>
            <person name="Van Velzen R."/>
            <person name="Holmer R."/>
            <person name="Bu F."/>
            <person name="Rutten L."/>
            <person name="Van Zeijl A."/>
            <person name="Liu W."/>
            <person name="Santuari L."/>
            <person name="Cao Q."/>
            <person name="Sharma T."/>
            <person name="Shen D."/>
            <person name="Roswanjaya Y."/>
            <person name="Wardhani T."/>
            <person name="Kalhor M.S."/>
            <person name="Jansen J."/>
            <person name="Van den Hoogen J."/>
            <person name="Gungor B."/>
            <person name="Hartog M."/>
            <person name="Hontelez J."/>
            <person name="Verver J."/>
            <person name="Yang W.-C."/>
            <person name="Schijlen E."/>
            <person name="Repin R."/>
            <person name="Schilthuizen M."/>
            <person name="Schranz E."/>
            <person name="Heidstra R."/>
            <person name="Miyata K."/>
            <person name="Fedorova E."/>
            <person name="Kohlen W."/>
            <person name="Bisseling T."/>
            <person name="Smit S."/>
            <person name="Geurts R."/>
        </authorList>
    </citation>
    <scope>NUCLEOTIDE SEQUENCE [LARGE SCALE GENOMIC DNA]</scope>
    <source>
        <strain evidence="5">cv. WU1-14</strain>
    </source>
</reference>
<dbReference type="GO" id="GO:0016020">
    <property type="term" value="C:membrane"/>
    <property type="evidence" value="ECO:0007669"/>
    <property type="project" value="UniProtKB-SubCell"/>
</dbReference>
<comment type="caution">
    <text evidence="4">The sequence shown here is derived from an EMBL/GenBank/DDBJ whole genome shotgun (WGS) entry which is preliminary data.</text>
</comment>
<dbReference type="Pfam" id="PF13947">
    <property type="entry name" value="GUB_WAK_bind"/>
    <property type="match status" value="1"/>
</dbReference>
<comment type="subcellular location">
    <subcellularLocation>
        <location evidence="1">Membrane</location>
        <topology evidence="1">Single-pass membrane protein</topology>
    </subcellularLocation>
</comment>
<keyword evidence="4" id="KW-0675">Receptor</keyword>
<name>A0A2P5A7X9_PARAD</name>
<keyword evidence="2" id="KW-0732">Signal</keyword>
<feature type="domain" description="Wall-associated receptor kinase galacturonan-binding" evidence="3">
    <location>
        <begin position="44"/>
        <end position="104"/>
    </location>
</feature>
<dbReference type="GO" id="GO:0030247">
    <property type="term" value="F:polysaccharide binding"/>
    <property type="evidence" value="ECO:0007669"/>
    <property type="project" value="InterPro"/>
</dbReference>
<dbReference type="InterPro" id="IPR025287">
    <property type="entry name" value="WAK_GUB"/>
</dbReference>
<keyword evidence="4" id="KW-0418">Kinase</keyword>
<dbReference type="PANTHER" id="PTHR33491">
    <property type="entry name" value="OSJNBA0016N04.9 PROTEIN"/>
    <property type="match status" value="1"/>
</dbReference>
<organism evidence="4 5">
    <name type="scientific">Parasponia andersonii</name>
    <name type="common">Sponia andersonii</name>
    <dbReference type="NCBI Taxonomy" id="3476"/>
    <lineage>
        <taxon>Eukaryota</taxon>
        <taxon>Viridiplantae</taxon>
        <taxon>Streptophyta</taxon>
        <taxon>Embryophyta</taxon>
        <taxon>Tracheophyta</taxon>
        <taxon>Spermatophyta</taxon>
        <taxon>Magnoliopsida</taxon>
        <taxon>eudicotyledons</taxon>
        <taxon>Gunneridae</taxon>
        <taxon>Pentapetalae</taxon>
        <taxon>rosids</taxon>
        <taxon>fabids</taxon>
        <taxon>Rosales</taxon>
        <taxon>Cannabaceae</taxon>
        <taxon>Parasponia</taxon>
    </lineage>
</organism>
<accession>A0A2P5A7X9</accession>
<protein>
    <submittedName>
        <fullName evidence="4">Wall-associated receptor kinase, galacturonan-binding domain containing protein</fullName>
    </submittedName>
</protein>
<evidence type="ECO:0000313" key="5">
    <source>
        <dbReference type="Proteomes" id="UP000237105"/>
    </source>
</evidence>
<dbReference type="AlphaFoldDB" id="A0A2P5A7X9"/>
<keyword evidence="5" id="KW-1185">Reference proteome</keyword>
<dbReference type="GO" id="GO:0016301">
    <property type="term" value="F:kinase activity"/>
    <property type="evidence" value="ECO:0007669"/>
    <property type="project" value="UniProtKB-KW"/>
</dbReference>
<dbReference type="STRING" id="3476.A0A2P5A7X9"/>
<keyword evidence="4" id="KW-0808">Transferase</keyword>
<evidence type="ECO:0000256" key="1">
    <source>
        <dbReference type="ARBA" id="ARBA00004167"/>
    </source>
</evidence>
<evidence type="ECO:0000256" key="2">
    <source>
        <dbReference type="ARBA" id="ARBA00022729"/>
    </source>
</evidence>
<dbReference type="EMBL" id="JXTB01000795">
    <property type="protein sequence ID" value="PON32648.1"/>
    <property type="molecule type" value="Genomic_DNA"/>
</dbReference>
<evidence type="ECO:0000259" key="3">
    <source>
        <dbReference type="Pfam" id="PF13947"/>
    </source>
</evidence>
<proteinExistence type="predicted"/>
<gene>
    <name evidence="4" type="ORF">PanWU01x14_359410</name>
</gene>
<dbReference type="OrthoDB" id="4062651at2759"/>
<evidence type="ECO:0000313" key="4">
    <source>
        <dbReference type="EMBL" id="PON32648.1"/>
    </source>
</evidence>